<keyword evidence="1" id="KW-0472">Membrane</keyword>
<accession>A0AB39JDL7</accession>
<protein>
    <submittedName>
        <fullName evidence="2">Uncharacterized protein</fullName>
    </submittedName>
</protein>
<feature type="transmembrane region" description="Helical" evidence="1">
    <location>
        <begin position="147"/>
        <end position="167"/>
    </location>
</feature>
<keyword evidence="1" id="KW-1133">Transmembrane helix</keyword>
<keyword evidence="1" id="KW-0812">Transmembrane</keyword>
<dbReference type="EMBL" id="PP542043">
    <property type="protein sequence ID" value="XDO01970.1"/>
    <property type="molecule type" value="Genomic_DNA"/>
</dbReference>
<name>A0AB39JDL7_9VIRU</name>
<organism evidence="2">
    <name type="scientific">Florenciella sp. virus SA2</name>
    <dbReference type="NCBI Taxonomy" id="3240092"/>
    <lineage>
        <taxon>Viruses</taxon>
    </lineage>
</organism>
<gene>
    <name evidence="2" type="ORF">FloV-SA2_00151</name>
</gene>
<reference evidence="2" key="1">
    <citation type="submission" date="2024-03" db="EMBL/GenBank/DDBJ databases">
        <title>Eukaryotic viruses encode the ribosomal protein eL40.</title>
        <authorList>
            <person name="Thomy J."/>
            <person name="Schvarcz C.R."/>
            <person name="McBeain K.A."/>
            <person name="Edwards K.F."/>
            <person name="Steward G.F."/>
        </authorList>
    </citation>
    <scope>NUCLEOTIDE SEQUENCE</scope>
    <source>
        <strain evidence="2">FloV-SA2</strain>
    </source>
</reference>
<evidence type="ECO:0000256" key="1">
    <source>
        <dbReference type="SAM" id="Phobius"/>
    </source>
</evidence>
<evidence type="ECO:0000313" key="2">
    <source>
        <dbReference type="EMBL" id="XDO01970.1"/>
    </source>
</evidence>
<proteinExistence type="predicted"/>
<sequence>MSNLAFSASPIDFKINNEIEKKINKNKLNSDMLNKIKNENDKKNLGDVSKIHENLEKNIKNENEDTLANFYSNELTKDMSNIESKQVLHQNNNVSNDYMISNNLNLDKINHMYKSGNRDELLEKLNYIINLFENEKEIKTNKKNEEVVLYCFLGIFIIYVLDSFVSIGKYKR</sequence>